<comment type="caution">
    <text evidence="2">The sequence shown here is derived from an EMBL/GenBank/DDBJ whole genome shotgun (WGS) entry which is preliminary data.</text>
</comment>
<keyword evidence="1" id="KW-0812">Transmembrane</keyword>
<proteinExistence type="predicted"/>
<sequence length="180" mass="20764">MQKLLAFFTQKSIQDLSKQFGSFFRELPHLPKSARKVLADLLPYFVFVFAIIFLSTFAFALLGLKHFVFRWGVFEPFRLLSWGIDILIALLFLAAFESLRRKEAIGWYALFSTTWLSALKHLFEMAWGLTGWFAGLISLFLSLYLLYELQTEFSLGNTVATRKTAKKTLKSSGKRKAKKK</sequence>
<keyword evidence="1" id="KW-1133">Transmembrane helix</keyword>
<feature type="transmembrane region" description="Helical" evidence="1">
    <location>
        <begin position="41"/>
        <end position="64"/>
    </location>
</feature>
<dbReference type="AlphaFoldDB" id="A0A645A757"/>
<evidence type="ECO:0000313" key="2">
    <source>
        <dbReference type="EMBL" id="MPM46693.1"/>
    </source>
</evidence>
<name>A0A645A757_9ZZZZ</name>
<organism evidence="2">
    <name type="scientific">bioreactor metagenome</name>
    <dbReference type="NCBI Taxonomy" id="1076179"/>
    <lineage>
        <taxon>unclassified sequences</taxon>
        <taxon>metagenomes</taxon>
        <taxon>ecological metagenomes</taxon>
    </lineage>
</organism>
<dbReference type="EMBL" id="VSSQ01011377">
    <property type="protein sequence ID" value="MPM46693.1"/>
    <property type="molecule type" value="Genomic_DNA"/>
</dbReference>
<gene>
    <name evidence="2" type="ORF">SDC9_93399</name>
</gene>
<protein>
    <submittedName>
        <fullName evidence="2">Uncharacterized protein</fullName>
    </submittedName>
</protein>
<feature type="transmembrane region" description="Helical" evidence="1">
    <location>
        <begin position="129"/>
        <end position="147"/>
    </location>
</feature>
<feature type="transmembrane region" description="Helical" evidence="1">
    <location>
        <begin position="76"/>
        <end position="96"/>
    </location>
</feature>
<reference evidence="2" key="1">
    <citation type="submission" date="2019-08" db="EMBL/GenBank/DDBJ databases">
        <authorList>
            <person name="Kucharzyk K."/>
            <person name="Murdoch R.W."/>
            <person name="Higgins S."/>
            <person name="Loffler F."/>
        </authorList>
    </citation>
    <scope>NUCLEOTIDE SEQUENCE</scope>
</reference>
<evidence type="ECO:0000256" key="1">
    <source>
        <dbReference type="SAM" id="Phobius"/>
    </source>
</evidence>
<keyword evidence="1" id="KW-0472">Membrane</keyword>
<accession>A0A645A757</accession>